<dbReference type="Proteomes" id="UP000277326">
    <property type="component" value="Unassembled WGS sequence"/>
</dbReference>
<evidence type="ECO:0000256" key="1">
    <source>
        <dbReference type="SAM" id="MobiDB-lite"/>
    </source>
</evidence>
<dbReference type="EMBL" id="REFS01000004">
    <property type="protein sequence ID" value="RMB13747.1"/>
    <property type="molecule type" value="Genomic_DNA"/>
</dbReference>
<accession>A0A3M0CY92</accession>
<name>A0A3M0CY92_9EURY</name>
<feature type="region of interest" description="Disordered" evidence="1">
    <location>
        <begin position="50"/>
        <end position="74"/>
    </location>
</feature>
<sequence length="74" mass="7578">MLTIDMHRLIPTVGKGAEVVAAAVTSIVLTVLALTRGILAVHADQTEWAETTVTSTPAPAADGGHENGGESAWV</sequence>
<dbReference type="AlphaFoldDB" id="A0A3M0CY92"/>
<reference evidence="2 3" key="1">
    <citation type="journal article" date="2015" name="Stand. Genomic Sci.">
        <title>Genomic Encyclopedia of Bacterial and Archaeal Type Strains, Phase III: the genomes of soil and plant-associated and newly described type strains.</title>
        <authorList>
            <person name="Whitman W.B."/>
            <person name="Woyke T."/>
            <person name="Klenk H.P."/>
            <person name="Zhou Y."/>
            <person name="Lilburn T.G."/>
            <person name="Beck B.J."/>
            <person name="De Vos P."/>
            <person name="Vandamme P."/>
            <person name="Eisen J.A."/>
            <person name="Garrity G."/>
            <person name="Hugenholtz P."/>
            <person name="Kyrpides N.C."/>
        </authorList>
    </citation>
    <scope>NUCLEOTIDE SEQUENCE [LARGE SCALE GENOMIC DNA]</scope>
    <source>
        <strain evidence="2 3">CGMCC 1.10124</strain>
    </source>
</reference>
<evidence type="ECO:0000313" key="3">
    <source>
        <dbReference type="Proteomes" id="UP000277326"/>
    </source>
</evidence>
<protein>
    <submittedName>
        <fullName evidence="2">Uncharacterized protein</fullName>
    </submittedName>
</protein>
<proteinExistence type="predicted"/>
<organism evidence="2 3">
    <name type="scientific">Haloplanus aerogenes</name>
    <dbReference type="NCBI Taxonomy" id="660522"/>
    <lineage>
        <taxon>Archaea</taxon>
        <taxon>Methanobacteriati</taxon>
        <taxon>Methanobacteriota</taxon>
        <taxon>Stenosarchaea group</taxon>
        <taxon>Halobacteria</taxon>
        <taxon>Halobacteriales</taxon>
        <taxon>Haloferacaceae</taxon>
        <taxon>Haloplanus</taxon>
    </lineage>
</organism>
<gene>
    <name evidence="2" type="ORF">ATH50_2187</name>
</gene>
<comment type="caution">
    <text evidence="2">The sequence shown here is derived from an EMBL/GenBank/DDBJ whole genome shotgun (WGS) entry which is preliminary data.</text>
</comment>
<evidence type="ECO:0000313" key="2">
    <source>
        <dbReference type="EMBL" id="RMB13747.1"/>
    </source>
</evidence>